<dbReference type="Gene3D" id="3.30.470.30">
    <property type="entry name" value="DNA ligase/mRNA capping enzyme"/>
    <property type="match status" value="1"/>
</dbReference>
<name>A0A7I8W5H8_9ANNE</name>
<evidence type="ECO:0000256" key="10">
    <source>
        <dbReference type="ARBA" id="ARBA00023204"/>
    </source>
</evidence>
<keyword evidence="7 14" id="KW-0227">DNA damage</keyword>
<feature type="region of interest" description="Disordered" evidence="16">
    <location>
        <begin position="1"/>
        <end position="163"/>
    </location>
</feature>
<dbReference type="GO" id="GO:0006310">
    <property type="term" value="P:DNA recombination"/>
    <property type="evidence" value="ECO:0007669"/>
    <property type="project" value="UniProtKB-KW"/>
</dbReference>
<proteinExistence type="inferred from homology"/>
<dbReference type="Gene3D" id="3.30.1490.70">
    <property type="match status" value="1"/>
</dbReference>
<feature type="compositionally biased region" description="Polar residues" evidence="16">
    <location>
        <begin position="1"/>
        <end position="18"/>
    </location>
</feature>
<keyword evidence="5" id="KW-0235">DNA replication</keyword>
<dbReference type="SUPFAM" id="SSF50249">
    <property type="entry name" value="Nucleic acid-binding proteins"/>
    <property type="match status" value="1"/>
</dbReference>
<dbReference type="CDD" id="cd07969">
    <property type="entry name" value="OBF_DNA_ligase_I"/>
    <property type="match status" value="1"/>
</dbReference>
<dbReference type="GO" id="GO:0003910">
    <property type="term" value="F:DNA ligase (ATP) activity"/>
    <property type="evidence" value="ECO:0007669"/>
    <property type="project" value="UniProtKB-EC"/>
</dbReference>
<dbReference type="GO" id="GO:1903461">
    <property type="term" value="P:Okazaki fragment processing involved in mitotic DNA replication"/>
    <property type="evidence" value="ECO:0007669"/>
    <property type="project" value="TreeGrafter"/>
</dbReference>
<keyword evidence="6 14" id="KW-0547">Nucleotide-binding</keyword>
<dbReference type="InterPro" id="IPR012310">
    <property type="entry name" value="DNA_ligase_ATP-dep_cent"/>
</dbReference>
<sequence length="770" mass="86409">MSQRSITSFFSKPSQKICTSAVEKKEKSPESIIPEDSPIKQQRKRRRIYVDEEDEQRPSSTDSTENEIDDVVNKENNNDNIKVDKEEDTEVENSFDGNDKNTDIQQEEVETIKEECESENEKKPEKKPKSSEKSKAKSSKKKKKAKISPKKSERPKFLDNIPWKAGDPAPYEALAATLSEIEQESGRLKCIEYLSNLLRLVMERSPNDTLPTLYLSMNQLAPASEGLELGVGESLLFKALAQATGRSVNQIKAEAKSKGDLGVVAEASRNTQKTMFQPKRLTIQSVYSGLRQIAEMTGNSSMNKKIDKIRFLLASAKDSEAKFVIRALTGKLRIGLAEQSVLQALASACDSENSQLAADIVKTTYAQCPSFDKIIPNLIKYGVDNLLDHCPLEPGMPLKPMLAHPTKGIDEVLKRFDAKIGFTCEHKYDGERAQIHLLEDGTVKIYSRNQEDNTIKYPDIVSRIKELTKVKTAIIDSEAVAWDTNLKRILPFQMLSTRKKKVDNVGDIKVQVCVYAFDMLYVDGESLVTKPLKERRDRLRQSFEIKEGEMVLATGEDAHDADTVAVLLDKAIKDSCEGLMLKALDDTYEIAKRSHSWLKLKKDYLDSAGGDTLDLIVVGAYDGTGKRTGRFGGFLLACYDSENEEYQTICKLGTGFSDEQLDKFTEILKPLIIETPKAYYNHKMSPDHWLEGQIVWEVKAADLSISPAHTAAAGLVHEEKGVSLRFPRFVRVRDDKKPEDATSAEQVAGMYKSQEQVQALNRNEDNSEDY</sequence>
<evidence type="ECO:0000256" key="16">
    <source>
        <dbReference type="SAM" id="MobiDB-lite"/>
    </source>
</evidence>
<dbReference type="PROSITE" id="PS50160">
    <property type="entry name" value="DNA_LIGASE_A3"/>
    <property type="match status" value="1"/>
</dbReference>
<evidence type="ECO:0000256" key="12">
    <source>
        <dbReference type="ARBA" id="ARBA00023306"/>
    </source>
</evidence>
<evidence type="ECO:0000256" key="3">
    <source>
        <dbReference type="ARBA" id="ARBA00022598"/>
    </source>
</evidence>
<feature type="region of interest" description="Disordered" evidence="16">
    <location>
        <begin position="735"/>
        <end position="770"/>
    </location>
</feature>
<evidence type="ECO:0000256" key="7">
    <source>
        <dbReference type="ARBA" id="ARBA00022763"/>
    </source>
</evidence>
<dbReference type="Gene3D" id="2.40.50.140">
    <property type="entry name" value="Nucleic acid-binding proteins"/>
    <property type="match status" value="1"/>
</dbReference>
<dbReference type="SUPFAM" id="SSF117018">
    <property type="entry name" value="ATP-dependent DNA ligase DNA-binding domain"/>
    <property type="match status" value="1"/>
</dbReference>
<evidence type="ECO:0000256" key="6">
    <source>
        <dbReference type="ARBA" id="ARBA00022741"/>
    </source>
</evidence>
<feature type="compositionally biased region" description="Basic and acidic residues" evidence="16">
    <location>
        <begin position="71"/>
        <end position="85"/>
    </location>
</feature>
<keyword evidence="9 14" id="KW-0233">DNA recombination</keyword>
<evidence type="ECO:0000313" key="19">
    <source>
        <dbReference type="Proteomes" id="UP000549394"/>
    </source>
</evidence>
<keyword evidence="8 14" id="KW-0067">ATP-binding</keyword>
<dbReference type="InterPro" id="IPR016059">
    <property type="entry name" value="DNA_ligase_ATP-dep_CS"/>
</dbReference>
<evidence type="ECO:0000256" key="2">
    <source>
        <dbReference type="ARBA" id="ARBA00007572"/>
    </source>
</evidence>
<evidence type="ECO:0000259" key="17">
    <source>
        <dbReference type="PROSITE" id="PS50160"/>
    </source>
</evidence>
<gene>
    <name evidence="18" type="ORF">DGYR_LOCUS11452</name>
</gene>
<dbReference type="Pfam" id="PF04675">
    <property type="entry name" value="DNA_ligase_A_N"/>
    <property type="match status" value="1"/>
</dbReference>
<feature type="compositionally biased region" description="Basic residues" evidence="16">
    <location>
        <begin position="136"/>
        <end position="149"/>
    </location>
</feature>
<dbReference type="InterPro" id="IPR012309">
    <property type="entry name" value="DNA_ligase_ATP-dep_C"/>
</dbReference>
<dbReference type="OrthoDB" id="206088at2759"/>
<dbReference type="PANTHER" id="PTHR45674">
    <property type="entry name" value="DNA LIGASE 1/3 FAMILY MEMBER"/>
    <property type="match status" value="1"/>
</dbReference>
<dbReference type="InterPro" id="IPR012340">
    <property type="entry name" value="NA-bd_OB-fold"/>
</dbReference>
<dbReference type="EC" id="6.5.1.1" evidence="14"/>
<evidence type="ECO:0000256" key="1">
    <source>
        <dbReference type="ARBA" id="ARBA00004123"/>
    </source>
</evidence>
<dbReference type="FunFam" id="3.30.470.30:FF:000002">
    <property type="entry name" value="DNA ligase"/>
    <property type="match status" value="1"/>
</dbReference>
<dbReference type="PANTHER" id="PTHR45674:SF4">
    <property type="entry name" value="DNA LIGASE 1"/>
    <property type="match status" value="1"/>
</dbReference>
<dbReference type="GO" id="GO:0003677">
    <property type="term" value="F:DNA binding"/>
    <property type="evidence" value="ECO:0007669"/>
    <property type="project" value="InterPro"/>
</dbReference>
<evidence type="ECO:0000256" key="8">
    <source>
        <dbReference type="ARBA" id="ARBA00022840"/>
    </source>
</evidence>
<dbReference type="InterPro" id="IPR012308">
    <property type="entry name" value="DNA_ligase_ATP-dep_N"/>
</dbReference>
<dbReference type="Pfam" id="PF01068">
    <property type="entry name" value="DNA_ligase_A_M"/>
    <property type="match status" value="1"/>
</dbReference>
<keyword evidence="3 14" id="KW-0436">Ligase</keyword>
<comment type="catalytic activity">
    <reaction evidence="13 14">
        <text>ATP + (deoxyribonucleotide)n-3'-hydroxyl + 5'-phospho-(deoxyribonucleotide)m = (deoxyribonucleotide)n+m + AMP + diphosphate.</text>
        <dbReference type="EC" id="6.5.1.1"/>
    </reaction>
</comment>
<dbReference type="InterPro" id="IPR036599">
    <property type="entry name" value="DNA_ligase_N_sf"/>
</dbReference>
<evidence type="ECO:0000256" key="9">
    <source>
        <dbReference type="ARBA" id="ARBA00023172"/>
    </source>
</evidence>
<evidence type="ECO:0000256" key="13">
    <source>
        <dbReference type="ARBA" id="ARBA00034003"/>
    </source>
</evidence>
<dbReference type="AlphaFoldDB" id="A0A7I8W5H8"/>
<organism evidence="18 19">
    <name type="scientific">Dimorphilus gyrociliatus</name>
    <dbReference type="NCBI Taxonomy" id="2664684"/>
    <lineage>
        <taxon>Eukaryota</taxon>
        <taxon>Metazoa</taxon>
        <taxon>Spiralia</taxon>
        <taxon>Lophotrochozoa</taxon>
        <taxon>Annelida</taxon>
        <taxon>Polychaeta</taxon>
        <taxon>Polychaeta incertae sedis</taxon>
        <taxon>Dinophilidae</taxon>
        <taxon>Dimorphilus</taxon>
    </lineage>
</organism>
<keyword evidence="19" id="KW-1185">Reference proteome</keyword>
<dbReference type="GO" id="GO:0071897">
    <property type="term" value="P:DNA biosynthetic process"/>
    <property type="evidence" value="ECO:0007669"/>
    <property type="project" value="InterPro"/>
</dbReference>
<dbReference type="InterPro" id="IPR000977">
    <property type="entry name" value="DNA_ligase_ATP-dep"/>
</dbReference>
<dbReference type="FunFam" id="1.10.3260.10:FF:000001">
    <property type="entry name" value="DNA ligase"/>
    <property type="match status" value="1"/>
</dbReference>
<feature type="compositionally biased region" description="Basic and acidic residues" evidence="16">
    <location>
        <begin position="110"/>
        <end position="135"/>
    </location>
</feature>
<dbReference type="EMBL" id="CAJFCJ010000019">
    <property type="protein sequence ID" value="CAD5123819.1"/>
    <property type="molecule type" value="Genomic_DNA"/>
</dbReference>
<dbReference type="PROSITE" id="PS00697">
    <property type="entry name" value="DNA_LIGASE_A1"/>
    <property type="match status" value="1"/>
</dbReference>
<dbReference type="GO" id="GO:0051301">
    <property type="term" value="P:cell division"/>
    <property type="evidence" value="ECO:0007669"/>
    <property type="project" value="UniProtKB-KW"/>
</dbReference>
<dbReference type="Proteomes" id="UP000549394">
    <property type="component" value="Unassembled WGS sequence"/>
</dbReference>
<evidence type="ECO:0000256" key="5">
    <source>
        <dbReference type="ARBA" id="ARBA00022705"/>
    </source>
</evidence>
<dbReference type="NCBIfam" id="TIGR00574">
    <property type="entry name" value="dnl1"/>
    <property type="match status" value="1"/>
</dbReference>
<keyword evidence="4" id="KW-0132">Cell division</keyword>
<dbReference type="InterPro" id="IPR050191">
    <property type="entry name" value="ATP-dep_DNA_ligase"/>
</dbReference>
<dbReference type="Pfam" id="PF04679">
    <property type="entry name" value="DNA_ligase_A_C"/>
    <property type="match status" value="1"/>
</dbReference>
<reference evidence="18 19" key="1">
    <citation type="submission" date="2020-08" db="EMBL/GenBank/DDBJ databases">
        <authorList>
            <person name="Hejnol A."/>
        </authorList>
    </citation>
    <scope>NUCLEOTIDE SEQUENCE [LARGE SCALE GENOMIC DNA]</scope>
</reference>
<evidence type="ECO:0000256" key="14">
    <source>
        <dbReference type="RuleBase" id="RU000617"/>
    </source>
</evidence>
<dbReference type="GO" id="GO:0005634">
    <property type="term" value="C:nucleus"/>
    <property type="evidence" value="ECO:0007669"/>
    <property type="project" value="UniProtKB-SubCell"/>
</dbReference>
<evidence type="ECO:0000256" key="4">
    <source>
        <dbReference type="ARBA" id="ARBA00022618"/>
    </source>
</evidence>
<dbReference type="GO" id="GO:0006281">
    <property type="term" value="P:DNA repair"/>
    <property type="evidence" value="ECO:0007669"/>
    <property type="project" value="UniProtKB-KW"/>
</dbReference>
<dbReference type="SUPFAM" id="SSF56091">
    <property type="entry name" value="DNA ligase/mRNA capping enzyme, catalytic domain"/>
    <property type="match status" value="1"/>
</dbReference>
<protein>
    <recommendedName>
        <fullName evidence="14">DNA ligase</fullName>
        <ecNumber evidence="14">6.5.1.1</ecNumber>
    </recommendedName>
</protein>
<accession>A0A7I8W5H8</accession>
<evidence type="ECO:0000313" key="18">
    <source>
        <dbReference type="EMBL" id="CAD5123819.1"/>
    </source>
</evidence>
<feature type="domain" description="ATP-dependent DNA ligase family profile" evidence="17">
    <location>
        <begin position="505"/>
        <end position="640"/>
    </location>
</feature>
<dbReference type="Gene3D" id="1.10.3260.10">
    <property type="entry name" value="DNA ligase, ATP-dependent, N-terminal domain"/>
    <property type="match status" value="1"/>
</dbReference>
<keyword evidence="11" id="KW-0539">Nucleus</keyword>
<comment type="subcellular location">
    <subcellularLocation>
        <location evidence="1">Nucleus</location>
    </subcellularLocation>
</comment>
<dbReference type="GO" id="GO:0005524">
    <property type="term" value="F:ATP binding"/>
    <property type="evidence" value="ECO:0007669"/>
    <property type="project" value="UniProtKB-KW"/>
</dbReference>
<dbReference type="FunFam" id="2.40.50.140:FF:000062">
    <property type="entry name" value="DNA ligase"/>
    <property type="match status" value="1"/>
</dbReference>
<comment type="caution">
    <text evidence="18">The sequence shown here is derived from an EMBL/GenBank/DDBJ whole genome shotgun (WGS) entry which is preliminary data.</text>
</comment>
<dbReference type="GO" id="GO:0005739">
    <property type="term" value="C:mitochondrion"/>
    <property type="evidence" value="ECO:0007669"/>
    <property type="project" value="TreeGrafter"/>
</dbReference>
<keyword evidence="12" id="KW-0131">Cell cycle</keyword>
<dbReference type="PROSITE" id="PS00333">
    <property type="entry name" value="DNA_LIGASE_A2"/>
    <property type="match status" value="1"/>
</dbReference>
<evidence type="ECO:0000256" key="15">
    <source>
        <dbReference type="RuleBase" id="RU004196"/>
    </source>
</evidence>
<dbReference type="CDD" id="cd07900">
    <property type="entry name" value="Adenylation_DNA_ligase_I_Euk"/>
    <property type="match status" value="1"/>
</dbReference>
<comment type="similarity">
    <text evidence="2 15">Belongs to the ATP-dependent DNA ligase family.</text>
</comment>
<keyword evidence="10 14" id="KW-0234">DNA repair</keyword>
<evidence type="ECO:0000256" key="11">
    <source>
        <dbReference type="ARBA" id="ARBA00023242"/>
    </source>
</evidence>